<evidence type="ECO:0000313" key="1">
    <source>
        <dbReference type="EMBL" id="RKF74706.1"/>
    </source>
</evidence>
<name>A0A420IJH0_9PEZI</name>
<evidence type="ECO:0000313" key="2">
    <source>
        <dbReference type="Proteomes" id="UP000285405"/>
    </source>
</evidence>
<protein>
    <submittedName>
        <fullName evidence="1">Uncharacterized protein</fullName>
    </submittedName>
</protein>
<dbReference type="EMBL" id="MCBR01008337">
    <property type="protein sequence ID" value="RKF74706.1"/>
    <property type="molecule type" value="Genomic_DNA"/>
</dbReference>
<comment type="caution">
    <text evidence="1">The sequence shown here is derived from an EMBL/GenBank/DDBJ whole genome shotgun (WGS) entry which is preliminary data.</text>
</comment>
<gene>
    <name evidence="1" type="ORF">GcC1_083032</name>
</gene>
<organism evidence="1 2">
    <name type="scientific">Golovinomyces cichoracearum</name>
    <dbReference type="NCBI Taxonomy" id="62708"/>
    <lineage>
        <taxon>Eukaryota</taxon>
        <taxon>Fungi</taxon>
        <taxon>Dikarya</taxon>
        <taxon>Ascomycota</taxon>
        <taxon>Pezizomycotina</taxon>
        <taxon>Leotiomycetes</taxon>
        <taxon>Erysiphales</taxon>
        <taxon>Erysiphaceae</taxon>
        <taxon>Golovinomyces</taxon>
    </lineage>
</organism>
<dbReference type="Proteomes" id="UP000285405">
    <property type="component" value="Unassembled WGS sequence"/>
</dbReference>
<reference evidence="1 2" key="1">
    <citation type="journal article" date="2018" name="BMC Genomics">
        <title>Comparative genome analyses reveal sequence features reflecting distinct modes of host-adaptation between dicot and monocot powdery mildew.</title>
        <authorList>
            <person name="Wu Y."/>
            <person name="Ma X."/>
            <person name="Pan Z."/>
            <person name="Kale S.D."/>
            <person name="Song Y."/>
            <person name="King H."/>
            <person name="Zhang Q."/>
            <person name="Presley C."/>
            <person name="Deng X."/>
            <person name="Wei C.I."/>
            <person name="Xiao S."/>
        </authorList>
    </citation>
    <scope>NUCLEOTIDE SEQUENCE [LARGE SCALE GENOMIC DNA]</scope>
    <source>
        <strain evidence="1">UCSC1</strain>
    </source>
</reference>
<proteinExistence type="predicted"/>
<dbReference type="OrthoDB" id="3713149at2759"/>
<sequence>MLRNSEDWEAFWFSLQGVANLCNDSVFKLVDISDEANLMRDPELSTILRAPDLPQKPTVTGTVTEAQVEQTYKIMLTEHRFQHAAYADEKARVTKILDKYEGLNRLPLMKWLDHIQWYYDKAVECELPEVTGFRSHYDVTHAIRNIDIEYSKKSGKIPQTVIMIEDFSNRQRQEEAMKSLKNPYFAKNLPEGVATTFKASKAEDRGSKTTYRDDKECLCGLKHSWSNCRYLNPSTRPN</sequence>
<accession>A0A420IJH0</accession>
<dbReference type="AlphaFoldDB" id="A0A420IJH0"/>